<dbReference type="SUPFAM" id="SSF49363">
    <property type="entry name" value="Purple acid phosphatase, N-terminal domain"/>
    <property type="match status" value="1"/>
</dbReference>
<dbReference type="InterPro" id="IPR006311">
    <property type="entry name" value="TAT_signal"/>
</dbReference>
<gene>
    <name evidence="3" type="ORF">GCM10022395_26230</name>
</gene>
<accession>A0ABP6Y1Z9</accession>
<dbReference type="PANTHER" id="PTHR22953:SF153">
    <property type="entry name" value="PURPLE ACID PHOSPHATASE"/>
    <property type="match status" value="1"/>
</dbReference>
<dbReference type="InterPro" id="IPR004843">
    <property type="entry name" value="Calcineurin-like_PHP"/>
</dbReference>
<dbReference type="Pfam" id="PF00149">
    <property type="entry name" value="Metallophos"/>
    <property type="match status" value="1"/>
</dbReference>
<comment type="caution">
    <text evidence="3">The sequence shown here is derived from an EMBL/GenBank/DDBJ whole genome shotgun (WGS) entry which is preliminary data.</text>
</comment>
<name>A0ABP6Y1Z9_9FLAO</name>
<evidence type="ECO:0000259" key="2">
    <source>
        <dbReference type="Pfam" id="PF00149"/>
    </source>
</evidence>
<proteinExistence type="predicted"/>
<dbReference type="InterPro" id="IPR029052">
    <property type="entry name" value="Metallo-depent_PP-like"/>
</dbReference>
<dbReference type="PANTHER" id="PTHR22953">
    <property type="entry name" value="ACID PHOSPHATASE RELATED"/>
    <property type="match status" value="1"/>
</dbReference>
<protein>
    <submittedName>
        <fullName evidence="3">Metallophosphoesterase</fullName>
    </submittedName>
</protein>
<dbReference type="Gene3D" id="3.60.21.10">
    <property type="match status" value="1"/>
</dbReference>
<evidence type="ECO:0000313" key="3">
    <source>
        <dbReference type="EMBL" id="GAA3576055.1"/>
    </source>
</evidence>
<sequence>MKHKGRRQFLGNLSTLAIAGGTLPLLTAATNRPKETTAPFSFLCPPYLQNSTENSVHILFITNNNAHSWIEYGETDLDLKAESYLDGFVQANNTLNSIQLNNLKPGTNYKYRIISREIVKFDPYDLVYGETITSDTFEFNTVDSNANSVSCLILNDIHDRPYSFSDLLSLNKDTNYDFVALNGDMFDYQTDEQQLIDHLIAPCTSLFASEKPFIMIRGNHETRGKFARNIKDYFQFPEQEYYFSFKQGPVHWIVLDSGEDKEDDTPVYGDIVNFDDFREQQAKWLDVELQKSEYSNCKYKVVLMHIPPFHSGDWHGTTHCRQVFNPVFKKYNIDMVISGHTHRYGVHPPNDDHPYPVIIGGGPKTGSRTLIQFHADQNNLEVKMIRDDGEMVGQYKL</sequence>
<dbReference type="PROSITE" id="PS51318">
    <property type="entry name" value="TAT"/>
    <property type="match status" value="1"/>
</dbReference>
<feature type="domain" description="Calcineurin-like phosphoesterase" evidence="2">
    <location>
        <begin position="152"/>
        <end position="344"/>
    </location>
</feature>
<organism evidence="3 4">
    <name type="scientific">Snuella lapsa</name>
    <dbReference type="NCBI Taxonomy" id="870481"/>
    <lineage>
        <taxon>Bacteria</taxon>
        <taxon>Pseudomonadati</taxon>
        <taxon>Bacteroidota</taxon>
        <taxon>Flavobacteriia</taxon>
        <taxon>Flavobacteriales</taxon>
        <taxon>Flavobacteriaceae</taxon>
        <taxon>Snuella</taxon>
    </lineage>
</organism>
<keyword evidence="4" id="KW-1185">Reference proteome</keyword>
<evidence type="ECO:0000313" key="4">
    <source>
        <dbReference type="Proteomes" id="UP001500954"/>
    </source>
</evidence>
<dbReference type="Proteomes" id="UP001500954">
    <property type="component" value="Unassembled WGS sequence"/>
</dbReference>
<keyword evidence="1" id="KW-0732">Signal</keyword>
<dbReference type="Gene3D" id="2.60.40.380">
    <property type="entry name" value="Purple acid phosphatase-like, N-terminal"/>
    <property type="match status" value="1"/>
</dbReference>
<reference evidence="4" key="1">
    <citation type="journal article" date="2019" name="Int. J. Syst. Evol. Microbiol.">
        <title>The Global Catalogue of Microorganisms (GCM) 10K type strain sequencing project: providing services to taxonomists for standard genome sequencing and annotation.</title>
        <authorList>
            <consortium name="The Broad Institute Genomics Platform"/>
            <consortium name="The Broad Institute Genome Sequencing Center for Infectious Disease"/>
            <person name="Wu L."/>
            <person name="Ma J."/>
        </authorList>
    </citation>
    <scope>NUCLEOTIDE SEQUENCE [LARGE SCALE GENOMIC DNA]</scope>
    <source>
        <strain evidence="4">JCM 17111</strain>
    </source>
</reference>
<dbReference type="SUPFAM" id="SSF56300">
    <property type="entry name" value="Metallo-dependent phosphatases"/>
    <property type="match status" value="1"/>
</dbReference>
<dbReference type="InterPro" id="IPR008963">
    <property type="entry name" value="Purple_acid_Pase-like_N"/>
</dbReference>
<evidence type="ECO:0000256" key="1">
    <source>
        <dbReference type="ARBA" id="ARBA00022729"/>
    </source>
</evidence>
<dbReference type="RefSeq" id="WP_345006743.1">
    <property type="nucleotide sequence ID" value="NZ_BAABCY010000072.1"/>
</dbReference>
<dbReference type="EMBL" id="BAABCY010000072">
    <property type="protein sequence ID" value="GAA3576055.1"/>
    <property type="molecule type" value="Genomic_DNA"/>
</dbReference>
<dbReference type="InterPro" id="IPR039331">
    <property type="entry name" value="PAPs-like"/>
</dbReference>